<gene>
    <name evidence="2" type="ORF">AS188_10475</name>
    <name evidence="3" type="ORF">KFL01_30150</name>
</gene>
<evidence type="ECO:0000313" key="4">
    <source>
        <dbReference type="Proteomes" id="UP000057181"/>
    </source>
</evidence>
<dbReference type="Proteomes" id="UP000057181">
    <property type="component" value="Chromosome"/>
</dbReference>
<accession>A0A0U3HXK1</accession>
<evidence type="ECO:0000313" key="2">
    <source>
        <dbReference type="EMBL" id="ALU40096.1"/>
    </source>
</evidence>
<dbReference type="Proteomes" id="UP000321155">
    <property type="component" value="Unassembled WGS sequence"/>
</dbReference>
<dbReference type="EMBL" id="CP013254">
    <property type="protein sequence ID" value="ALU40096.1"/>
    <property type="molecule type" value="Genomic_DNA"/>
</dbReference>
<dbReference type="RefSeq" id="WP_058858797.1">
    <property type="nucleotide sequence ID" value="NZ_BJZR01000159.1"/>
</dbReference>
<reference evidence="3 5" key="2">
    <citation type="submission" date="2019-07" db="EMBL/GenBank/DDBJ databases">
        <title>Whole genome shotgun sequence of Kocuria flava NBRC 107626.</title>
        <authorList>
            <person name="Hosoyama A."/>
            <person name="Uohara A."/>
            <person name="Ohji S."/>
            <person name="Ichikawa N."/>
        </authorList>
    </citation>
    <scope>NUCLEOTIDE SEQUENCE [LARGE SCALE GENOMIC DNA]</scope>
    <source>
        <strain evidence="3 5">NBRC 107626</strain>
    </source>
</reference>
<dbReference type="AlphaFoldDB" id="A0A0U3HXK1"/>
<sequence>MSWHEAAEGGEGTGDAVAERQADDAPSNIGATGEQLLPGQRVQAQMHGVVHWMGTVETVAIPLGMVWIREDGLGERKLLDLREYQVHPQDSADG</sequence>
<evidence type="ECO:0000256" key="1">
    <source>
        <dbReference type="SAM" id="MobiDB-lite"/>
    </source>
</evidence>
<dbReference type="OrthoDB" id="4965063at2"/>
<evidence type="ECO:0000313" key="5">
    <source>
        <dbReference type="Proteomes" id="UP000321155"/>
    </source>
</evidence>
<name>A0A0U3HXK1_9MICC</name>
<organism evidence="2 4">
    <name type="scientific">Kocuria flava</name>
    <dbReference type="NCBI Taxonomy" id="446860"/>
    <lineage>
        <taxon>Bacteria</taxon>
        <taxon>Bacillati</taxon>
        <taxon>Actinomycetota</taxon>
        <taxon>Actinomycetes</taxon>
        <taxon>Micrococcales</taxon>
        <taxon>Micrococcaceae</taxon>
        <taxon>Kocuria</taxon>
    </lineage>
</organism>
<dbReference type="KEGG" id="kfv:AS188_10475"/>
<reference evidence="2 4" key="1">
    <citation type="submission" date="2015-11" db="EMBL/GenBank/DDBJ databases">
        <title>Complete Genome Sequence of Kocuria flava strain HO-9041.</title>
        <authorList>
            <person name="Zhou M."/>
            <person name="Dai J."/>
        </authorList>
    </citation>
    <scope>NUCLEOTIDE SEQUENCE [LARGE SCALE GENOMIC DNA]</scope>
    <source>
        <strain evidence="2 4">HO-9041</strain>
    </source>
</reference>
<protein>
    <submittedName>
        <fullName evidence="2">Uncharacterized protein</fullName>
    </submittedName>
</protein>
<proteinExistence type="predicted"/>
<keyword evidence="5" id="KW-1185">Reference proteome</keyword>
<evidence type="ECO:0000313" key="3">
    <source>
        <dbReference type="EMBL" id="GEO93709.1"/>
    </source>
</evidence>
<dbReference type="EMBL" id="BJZR01000159">
    <property type="protein sequence ID" value="GEO93709.1"/>
    <property type="molecule type" value="Genomic_DNA"/>
</dbReference>
<feature type="region of interest" description="Disordered" evidence="1">
    <location>
        <begin position="1"/>
        <end position="36"/>
    </location>
</feature>